<dbReference type="EMBL" id="FR839629">
    <property type="protein sequence ID" value="CCA38589.2"/>
    <property type="molecule type" value="Genomic_DNA"/>
</dbReference>
<evidence type="ECO:0000256" key="10">
    <source>
        <dbReference type="ARBA" id="ARBA00023136"/>
    </source>
</evidence>
<dbReference type="SFLD" id="SFLDG01016">
    <property type="entry name" value="Prenyltransferase_Like_2"/>
    <property type="match status" value="1"/>
</dbReference>
<dbReference type="CDD" id="cd02892">
    <property type="entry name" value="SQCY_1"/>
    <property type="match status" value="1"/>
</dbReference>
<evidence type="ECO:0000256" key="11">
    <source>
        <dbReference type="ARBA" id="ARBA00023235"/>
    </source>
</evidence>
<evidence type="ECO:0000259" key="15">
    <source>
        <dbReference type="Pfam" id="PF13243"/>
    </source>
</evidence>
<dbReference type="InterPro" id="IPR032697">
    <property type="entry name" value="SQ_cyclase_N"/>
</dbReference>
<dbReference type="GO" id="GO:0000250">
    <property type="term" value="F:lanosterol synthase activity"/>
    <property type="evidence" value="ECO:0007669"/>
    <property type="project" value="UniProtKB-EC"/>
</dbReference>
<dbReference type="EC" id="5.4.99.-" evidence="14"/>
<sequence length="721" mass="82876">MTVYYSEKIGLPKTDPQRWRLRVNELGRQYWDYIEKEDLKNDPQTPYVQYLLKGDEFECPIPEKPQSAFESARNCADFLALIQDESGVFPCQYKGPMFMSIGYVVACYFTNTPIPDHVRTEMIRYVVNTAHPVDGGWGLHEWDKSTCFGTCMNYVVLRLLGLPKDNPVCIKARKVLHALGGALATPYWGKAWLSLLNVYKWEGVNPAPPEMWNLPYSLKIHPCRWWVHTRAIALPLSYISSYKSQMPLTPLLKELRNEIFLQDFDTIDFSKHRNNVCGIDLYYPHTSLLDFANSILVGYDKIRPTWLLKESNDAVYELIKKELANTEHLCIAPVNAAFNTIVAYLEEGPESYNFKRLQERFKDVIFHGPQGMTTMGTNGTQVWDTSFCLQYFFMAGLADLDEYEELIIRCFKFLIRSQFTTDTVDGSYRDKRIGCFPFSTKEQGYTVSDCTAEAIKAILMVKNHPKFAYLGDYIDEDLLKKGIDGLLSLQNVGSYHFGSFSTYESTRANPALEKINPAEVFGNIMVEYPYVECTDSSVLGLTYFREHWDYRRHDIDTAIERGVKFICDAQQEDGSWYGCWGVCFTYAGMFALEALASVNQYYETNEVVRKGCDFLVSKQMADGGWSESIKSCETHTYVRGKRGMVVQTSWVLIGLILAKYPHKEVIDRGVQLIMSRQKTRGDFDFEAVEGIFNHSCGIEYPNYKFLFPIKALGLYSKEYEQ</sequence>
<dbReference type="Pfam" id="PF13249">
    <property type="entry name" value="SQHop_cyclase_N"/>
    <property type="match status" value="1"/>
</dbReference>
<dbReference type="HOGENOM" id="CLU_009074_2_1_1"/>
<dbReference type="GO" id="GO:0006696">
    <property type="term" value="P:ergosterol biosynthetic process"/>
    <property type="evidence" value="ECO:0007669"/>
    <property type="project" value="TreeGrafter"/>
</dbReference>
<dbReference type="AlphaFoldDB" id="F2QT61"/>
<keyword evidence="7" id="KW-0256">Endoplasmic reticulum</keyword>
<reference key="2">
    <citation type="submission" date="2011-04" db="EMBL/GenBank/DDBJ databases">
        <title>High-quality genome sequence of Pichia pastoris CBS 7435.</title>
        <authorList>
            <person name="Kueberl A."/>
            <person name="Schneider J."/>
            <person name="Thallinger G.G."/>
            <person name="Anderl I."/>
            <person name="Wibberg D."/>
            <person name="Hajek T."/>
            <person name="Jaenicke S."/>
            <person name="Brinkrolf K."/>
            <person name="Goesmann A."/>
            <person name="Szczepanowski R."/>
            <person name="Puehler A."/>
            <person name="Schwab H."/>
            <person name="Glieder A."/>
            <person name="Pichler H."/>
        </authorList>
    </citation>
    <scope>NUCLEOTIDE SEQUENCE</scope>
    <source>
        <strain>CBS 7435</strain>
    </source>
</reference>
<dbReference type="PROSITE" id="PS01074">
    <property type="entry name" value="TERPENE_SYNTHASES"/>
    <property type="match status" value="1"/>
</dbReference>
<evidence type="ECO:0000256" key="3">
    <source>
        <dbReference type="ARBA" id="ARBA00009755"/>
    </source>
</evidence>
<dbReference type="Gene3D" id="1.50.10.20">
    <property type="match status" value="2"/>
</dbReference>
<dbReference type="FunFam" id="1.50.10.20:FF:000027">
    <property type="entry name" value="Terpene cyclase/mutase family member"/>
    <property type="match status" value="1"/>
</dbReference>
<evidence type="ECO:0000313" key="17">
    <source>
        <dbReference type="EMBL" id="CCA38589.2"/>
    </source>
</evidence>
<proteinExistence type="inferred from homology"/>
<evidence type="ECO:0000256" key="4">
    <source>
        <dbReference type="ARBA" id="ARBA00022516"/>
    </source>
</evidence>
<dbReference type="InterPro" id="IPR032696">
    <property type="entry name" value="SQ_cyclase_C"/>
</dbReference>
<evidence type="ECO:0000256" key="5">
    <source>
        <dbReference type="ARBA" id="ARBA00022677"/>
    </source>
</evidence>
<dbReference type="FunFam" id="1.50.10.20:FF:000003">
    <property type="entry name" value="Terpene cyclase/mutase family member"/>
    <property type="match status" value="1"/>
</dbReference>
<keyword evidence="8" id="KW-0752">Steroid biosynthesis</keyword>
<evidence type="ECO:0000256" key="7">
    <source>
        <dbReference type="ARBA" id="ARBA00022824"/>
    </source>
</evidence>
<evidence type="ECO:0000256" key="14">
    <source>
        <dbReference type="RuleBase" id="RU362003"/>
    </source>
</evidence>
<dbReference type="Pfam" id="PF13243">
    <property type="entry name" value="SQHop_cyclase_C"/>
    <property type="match status" value="1"/>
</dbReference>
<comment type="similarity">
    <text evidence="3 14">Belongs to the terpene cyclase/mutase family.</text>
</comment>
<keyword evidence="10" id="KW-0472">Membrane</keyword>
<evidence type="ECO:0000256" key="13">
    <source>
        <dbReference type="ARBA" id="ARBA00060682"/>
    </source>
</evidence>
<evidence type="ECO:0000256" key="2">
    <source>
        <dbReference type="ARBA" id="ARBA00004502"/>
    </source>
</evidence>
<comment type="catalytic activity">
    <reaction evidence="12">
        <text>(S)-2,3-epoxysqualene = lanosterol</text>
        <dbReference type="Rhea" id="RHEA:14621"/>
        <dbReference type="ChEBI" id="CHEBI:15441"/>
        <dbReference type="ChEBI" id="CHEBI:16521"/>
        <dbReference type="EC" id="5.4.99.7"/>
    </reaction>
    <physiologicalReaction direction="left-to-right" evidence="12">
        <dbReference type="Rhea" id="RHEA:14622"/>
    </physiologicalReaction>
</comment>
<organism evidence="17 18">
    <name type="scientific">Komagataella phaffii (strain ATCC 76273 / CBS 7435 / CECT 11047 / NRRL Y-11430 / Wegner 21-1)</name>
    <name type="common">Yeast</name>
    <name type="synonym">Pichia pastoris</name>
    <dbReference type="NCBI Taxonomy" id="981350"/>
    <lineage>
        <taxon>Eukaryota</taxon>
        <taxon>Fungi</taxon>
        <taxon>Dikarya</taxon>
        <taxon>Ascomycota</taxon>
        <taxon>Saccharomycotina</taxon>
        <taxon>Pichiomycetes</taxon>
        <taxon>Pichiales</taxon>
        <taxon>Pichiaceae</taxon>
        <taxon>Komagataella</taxon>
    </lineage>
</organism>
<comment type="subcellular location">
    <subcellularLocation>
        <location evidence="1">Endoplasmic reticulum membrane</location>
        <topology evidence="1">Peripheral membrane protein</topology>
    </subcellularLocation>
    <subcellularLocation>
        <location evidence="2">Lipid droplet</location>
    </subcellularLocation>
</comment>
<dbReference type="InterPro" id="IPR018333">
    <property type="entry name" value="Squalene_cyclase"/>
</dbReference>
<dbReference type="GO" id="GO:0005789">
    <property type="term" value="C:endoplasmic reticulum membrane"/>
    <property type="evidence" value="ECO:0007669"/>
    <property type="project" value="UniProtKB-SubCell"/>
</dbReference>
<dbReference type="PANTHER" id="PTHR11764:SF20">
    <property type="entry name" value="LANOSTEROL SYNTHASE"/>
    <property type="match status" value="1"/>
</dbReference>
<gene>
    <name evidence="17" type="primary">ERG7</name>
    <name evidence="17" type="ordered locus">PP7435_Chr2-0907</name>
</gene>
<evidence type="ECO:0000256" key="6">
    <source>
        <dbReference type="ARBA" id="ARBA00022737"/>
    </source>
</evidence>
<evidence type="ECO:0000256" key="8">
    <source>
        <dbReference type="ARBA" id="ARBA00022955"/>
    </source>
</evidence>
<dbReference type="PANTHER" id="PTHR11764">
    <property type="entry name" value="TERPENE CYCLASE/MUTASE FAMILY MEMBER"/>
    <property type="match status" value="1"/>
</dbReference>
<keyword evidence="9" id="KW-0443">Lipid metabolism</keyword>
<dbReference type="NCBIfam" id="TIGR01787">
    <property type="entry name" value="squalene_cyclas"/>
    <property type="match status" value="1"/>
</dbReference>
<dbReference type="InterPro" id="IPR002365">
    <property type="entry name" value="Terpene_synthase_CS"/>
</dbReference>
<dbReference type="GO" id="GO:0016104">
    <property type="term" value="P:triterpenoid biosynthetic process"/>
    <property type="evidence" value="ECO:0007669"/>
    <property type="project" value="InterPro"/>
</dbReference>
<keyword evidence="5" id="KW-0551">Lipid droplet</keyword>
<comment type="pathway">
    <text evidence="13">Terpene metabolism; lanosterol biosynthesis; lanosterol from farnesyl diphosphate: step 3/3.</text>
</comment>
<name>F2QT61_KOMPC</name>
<reference evidence="17 18" key="3">
    <citation type="journal article" date="2016" name="FEMS Yeast Res.">
        <title>Curation of the genome annotation of Pichia pastoris (Komagataella phaffii) CBS7435 from gene level to protein function.</title>
        <authorList>
            <person name="Valli M."/>
            <person name="Tatto N.E."/>
            <person name="Peymann A."/>
            <person name="Gruber C."/>
            <person name="Landes N."/>
            <person name="Ekker H."/>
            <person name="Thallinger G.G."/>
            <person name="Mattanovich D."/>
            <person name="Gasser B."/>
            <person name="Graf A.B."/>
        </authorList>
    </citation>
    <scope>GENOME REANNOTATION</scope>
    <source>
        <strain evidence="17 18">ATCC 76273 / CBS 7435 / CECT 11047 / NRRL Y-11430 / Wegner 21-1</strain>
    </source>
</reference>
<evidence type="ECO:0000256" key="1">
    <source>
        <dbReference type="ARBA" id="ARBA00004406"/>
    </source>
</evidence>
<evidence type="ECO:0000256" key="9">
    <source>
        <dbReference type="ARBA" id="ARBA00023098"/>
    </source>
</evidence>
<reference evidence="17 18" key="1">
    <citation type="journal article" date="2011" name="J. Biotechnol.">
        <title>High-quality genome sequence of Pichia pastoris CBS7435.</title>
        <authorList>
            <person name="Kuberl A."/>
            <person name="Schneider J."/>
            <person name="Thallinger G.G."/>
            <person name="Anderl I."/>
            <person name="Wibberg D."/>
            <person name="Hajek T."/>
            <person name="Jaenicke S."/>
            <person name="Brinkrolf K."/>
            <person name="Goesmann A."/>
            <person name="Szczepanowski R."/>
            <person name="Puhler A."/>
            <person name="Schwab H."/>
            <person name="Glieder A."/>
            <person name="Pichler H."/>
        </authorList>
    </citation>
    <scope>NUCLEOTIDE SEQUENCE [LARGE SCALE GENOMIC DNA]</scope>
    <source>
        <strain evidence="18">ATCC 76273 / CBS 7435 / CECT 11047 / NRRL Y-11430 / Wegner 21-1</strain>
    </source>
</reference>
<keyword evidence="4" id="KW-0444">Lipid biosynthesis</keyword>
<evidence type="ECO:0000313" key="18">
    <source>
        <dbReference type="Proteomes" id="UP000006853"/>
    </source>
</evidence>
<feature type="domain" description="Squalene cyclase C-terminal" evidence="15">
    <location>
        <begin position="382"/>
        <end position="716"/>
    </location>
</feature>
<evidence type="ECO:0000259" key="16">
    <source>
        <dbReference type="Pfam" id="PF13249"/>
    </source>
</evidence>
<dbReference type="Proteomes" id="UP000006853">
    <property type="component" value="Chromosome 2"/>
</dbReference>
<keyword evidence="11 14" id="KW-0413">Isomerase</keyword>
<dbReference type="GO" id="GO:0005811">
    <property type="term" value="C:lipid droplet"/>
    <property type="evidence" value="ECO:0007669"/>
    <property type="project" value="UniProtKB-SubCell"/>
</dbReference>
<protein>
    <recommendedName>
        <fullName evidence="14">Terpene cyclase/mutase family member</fullName>
        <ecNumber evidence="14">5.4.99.-</ecNumber>
    </recommendedName>
</protein>
<feature type="domain" description="Squalene cyclase N-terminal" evidence="16">
    <location>
        <begin position="76"/>
        <end position="348"/>
    </location>
</feature>
<dbReference type="InterPro" id="IPR008930">
    <property type="entry name" value="Terpenoid_cyclase/PrenylTrfase"/>
</dbReference>
<keyword evidence="18" id="KW-1185">Reference proteome</keyword>
<accession>F2QT61</accession>
<dbReference type="SUPFAM" id="SSF48239">
    <property type="entry name" value="Terpenoid cyclases/Protein prenyltransferases"/>
    <property type="match status" value="2"/>
</dbReference>
<dbReference type="Gene3D" id="6.20.120.20">
    <property type="match status" value="1"/>
</dbReference>
<evidence type="ECO:0000256" key="12">
    <source>
        <dbReference type="ARBA" id="ARBA00051240"/>
    </source>
</evidence>
<keyword evidence="6" id="KW-0677">Repeat</keyword>